<dbReference type="EMBL" id="CP036264">
    <property type="protein sequence ID" value="QEF99327.1"/>
    <property type="molecule type" value="Genomic_DNA"/>
</dbReference>
<gene>
    <name evidence="1" type="ORF">Mal15_33910</name>
</gene>
<evidence type="ECO:0000313" key="2">
    <source>
        <dbReference type="Proteomes" id="UP000321353"/>
    </source>
</evidence>
<reference evidence="1 2" key="1">
    <citation type="submission" date="2019-02" db="EMBL/GenBank/DDBJ databases">
        <title>Planctomycetal bacteria perform biofilm scaping via a novel small molecule.</title>
        <authorList>
            <person name="Jeske O."/>
            <person name="Boedeker C."/>
            <person name="Wiegand S."/>
            <person name="Breitling P."/>
            <person name="Kallscheuer N."/>
            <person name="Jogler M."/>
            <person name="Rohde M."/>
            <person name="Petersen J."/>
            <person name="Medema M.H."/>
            <person name="Surup F."/>
            <person name="Jogler C."/>
        </authorList>
    </citation>
    <scope>NUCLEOTIDE SEQUENCE [LARGE SCALE GENOMIC DNA]</scope>
    <source>
        <strain evidence="1 2">Mal15</strain>
    </source>
</reference>
<dbReference type="Proteomes" id="UP000321353">
    <property type="component" value="Chromosome"/>
</dbReference>
<dbReference type="AlphaFoldDB" id="A0A5B9MK24"/>
<dbReference type="KEGG" id="smam:Mal15_33910"/>
<protein>
    <recommendedName>
        <fullName evidence="3">HNH endonuclease</fullName>
    </recommendedName>
</protein>
<accession>A0A5B9MK24</accession>
<evidence type="ECO:0008006" key="3">
    <source>
        <dbReference type="Google" id="ProtNLM"/>
    </source>
</evidence>
<sequence length="52" mass="6257">MQQTISVCHDCHRSIHRFVPREKDLGRYHNTVETLLAHEQIGRFVAWVRDRN</sequence>
<keyword evidence="2" id="KW-1185">Reference proteome</keyword>
<proteinExistence type="predicted"/>
<evidence type="ECO:0000313" key="1">
    <source>
        <dbReference type="EMBL" id="QEF99327.1"/>
    </source>
</evidence>
<dbReference type="RefSeq" id="WP_233903494.1">
    <property type="nucleotide sequence ID" value="NZ_CP036264.1"/>
</dbReference>
<name>A0A5B9MK24_9BACT</name>
<organism evidence="1 2">
    <name type="scientific">Stieleria maiorica</name>
    <dbReference type="NCBI Taxonomy" id="2795974"/>
    <lineage>
        <taxon>Bacteria</taxon>
        <taxon>Pseudomonadati</taxon>
        <taxon>Planctomycetota</taxon>
        <taxon>Planctomycetia</taxon>
        <taxon>Pirellulales</taxon>
        <taxon>Pirellulaceae</taxon>
        <taxon>Stieleria</taxon>
    </lineage>
</organism>